<feature type="compositionally biased region" description="Basic and acidic residues" evidence="6">
    <location>
        <begin position="490"/>
        <end position="502"/>
    </location>
</feature>
<feature type="transmembrane region" description="Helical" evidence="7">
    <location>
        <begin position="377"/>
        <end position="401"/>
    </location>
</feature>
<evidence type="ECO:0000313" key="10">
    <source>
        <dbReference type="Proteomes" id="UP001315278"/>
    </source>
</evidence>
<dbReference type="SUPFAM" id="SSF103473">
    <property type="entry name" value="MFS general substrate transporter"/>
    <property type="match status" value="1"/>
</dbReference>
<dbReference type="Gene3D" id="1.20.1720.10">
    <property type="entry name" value="Multidrug resistance protein D"/>
    <property type="match status" value="1"/>
</dbReference>
<feature type="transmembrane region" description="Helical" evidence="7">
    <location>
        <begin position="154"/>
        <end position="175"/>
    </location>
</feature>
<organism evidence="9 10">
    <name type="scientific">Bradyrhizobium jicamae</name>
    <dbReference type="NCBI Taxonomy" id="280332"/>
    <lineage>
        <taxon>Bacteria</taxon>
        <taxon>Pseudomonadati</taxon>
        <taxon>Pseudomonadota</taxon>
        <taxon>Alphaproteobacteria</taxon>
        <taxon>Hyphomicrobiales</taxon>
        <taxon>Nitrobacteraceae</taxon>
        <taxon>Bradyrhizobium</taxon>
    </lineage>
</organism>
<dbReference type="EMBL" id="JAFCJH010000061">
    <property type="protein sequence ID" value="MBR0800773.1"/>
    <property type="molecule type" value="Genomic_DNA"/>
</dbReference>
<gene>
    <name evidence="9" type="ORF">JQ615_35970</name>
</gene>
<dbReference type="Gene3D" id="1.20.1250.20">
    <property type="entry name" value="MFS general substrate transporter like domains"/>
    <property type="match status" value="1"/>
</dbReference>
<feature type="transmembrane region" description="Helical" evidence="7">
    <location>
        <begin position="181"/>
        <end position="204"/>
    </location>
</feature>
<comment type="subcellular location">
    <subcellularLocation>
        <location evidence="1">Membrane</location>
        <topology evidence="1">Multi-pass membrane protein</topology>
    </subcellularLocation>
</comment>
<comment type="caution">
    <text evidence="9">The sequence shown here is derived from an EMBL/GenBank/DDBJ whole genome shotgun (WGS) entry which is preliminary data.</text>
</comment>
<feature type="transmembrane region" description="Helical" evidence="7">
    <location>
        <begin position="216"/>
        <end position="236"/>
    </location>
</feature>
<keyword evidence="2" id="KW-0813">Transport</keyword>
<feature type="transmembrane region" description="Helical" evidence="7">
    <location>
        <begin position="95"/>
        <end position="114"/>
    </location>
</feature>
<feature type="transmembrane region" description="Helical" evidence="7">
    <location>
        <begin position="242"/>
        <end position="263"/>
    </location>
</feature>
<dbReference type="Pfam" id="PF07690">
    <property type="entry name" value="MFS_1"/>
    <property type="match status" value="1"/>
</dbReference>
<feature type="transmembrane region" description="Helical" evidence="7">
    <location>
        <begin position="348"/>
        <end position="365"/>
    </location>
</feature>
<keyword evidence="10" id="KW-1185">Reference proteome</keyword>
<protein>
    <submittedName>
        <fullName evidence="9">MFS transporter</fullName>
    </submittedName>
</protein>
<feature type="transmembrane region" description="Helical" evidence="7">
    <location>
        <begin position="445"/>
        <end position="466"/>
    </location>
</feature>
<dbReference type="Proteomes" id="UP001315278">
    <property type="component" value="Unassembled WGS sequence"/>
</dbReference>
<keyword evidence="3 7" id="KW-0812">Transmembrane</keyword>
<dbReference type="RefSeq" id="WP_212495042.1">
    <property type="nucleotide sequence ID" value="NZ_JAFCJH010000061.1"/>
</dbReference>
<name>A0ABS5FVH6_9BRAD</name>
<keyword evidence="4 7" id="KW-1133">Transmembrane helix</keyword>
<evidence type="ECO:0000256" key="3">
    <source>
        <dbReference type="ARBA" id="ARBA00022692"/>
    </source>
</evidence>
<evidence type="ECO:0000256" key="2">
    <source>
        <dbReference type="ARBA" id="ARBA00022448"/>
    </source>
</evidence>
<proteinExistence type="predicted"/>
<feature type="region of interest" description="Disordered" evidence="6">
    <location>
        <begin position="477"/>
        <end position="502"/>
    </location>
</feature>
<feature type="transmembrane region" description="Helical" evidence="7">
    <location>
        <begin position="284"/>
        <end position="308"/>
    </location>
</feature>
<accession>A0ABS5FVH6</accession>
<dbReference type="PANTHER" id="PTHR42718">
    <property type="entry name" value="MAJOR FACILITATOR SUPERFAMILY MULTIDRUG TRANSPORTER MFSC"/>
    <property type="match status" value="1"/>
</dbReference>
<evidence type="ECO:0000256" key="5">
    <source>
        <dbReference type="ARBA" id="ARBA00023136"/>
    </source>
</evidence>
<dbReference type="InterPro" id="IPR011701">
    <property type="entry name" value="MFS"/>
</dbReference>
<dbReference type="InterPro" id="IPR020846">
    <property type="entry name" value="MFS_dom"/>
</dbReference>
<evidence type="ECO:0000256" key="7">
    <source>
        <dbReference type="SAM" id="Phobius"/>
    </source>
</evidence>
<dbReference type="InterPro" id="IPR036259">
    <property type="entry name" value="MFS_trans_sf"/>
</dbReference>
<keyword evidence="5 7" id="KW-0472">Membrane</keyword>
<sequence>MSSASLILTDGGLALSEPKAVGAQGSSKVLAASSLGSCLVFVSGAVVTVALAAIGRDMRLSPFDLQWVMNAELLPLAALTLVAGALGDRFGQKRIFLTGIALYGLSATAIGFAPSFGPLIVGRFLQGLSEALILPNSLSVLGQFFPAEKKARAVGIWSAAAAVASGVAPAIAGAILDHGSWRTTFLMLLPVVAGALAVGTVWIPKDAPTSHARVDFGGAAFSTVGLGGLGAGLTSLTNGSGLNLWVLATLIVGLGGLVCLIVTERRLGDNAMLPLSLFASRSVVGANLFTALLYGAFTVMLTLIPFVMIRGMHLPTLVAGLAFIPLQVLITVVSPLAGMLCRRFGRRLPLFAGGAVVAFGYAMTLRVGSNATYWADIFPPILLLSLGMSLAIAPLTTLVLTSVESDRAGTASGVNSAVSRVGSLFAIALLGGVLQRGGPQLFSGFHMAMAVAAVACVLATLAVFIIEPGPHVDFIPRDRPVRCPQSAGRRSREETMRTKTNP</sequence>
<feature type="transmembrane region" description="Helical" evidence="7">
    <location>
        <begin position="413"/>
        <end position="433"/>
    </location>
</feature>
<reference evidence="10" key="1">
    <citation type="journal article" date="2021" name="ISME J.">
        <title>Evolutionary origin and ecological implication of a unique nif island in free-living Bradyrhizobium lineages.</title>
        <authorList>
            <person name="Tao J."/>
        </authorList>
    </citation>
    <scope>NUCLEOTIDE SEQUENCE [LARGE SCALE GENOMIC DNA]</scope>
    <source>
        <strain evidence="10">SZCCT0434</strain>
    </source>
</reference>
<evidence type="ECO:0000256" key="1">
    <source>
        <dbReference type="ARBA" id="ARBA00004141"/>
    </source>
</evidence>
<evidence type="ECO:0000313" key="9">
    <source>
        <dbReference type="EMBL" id="MBR0800773.1"/>
    </source>
</evidence>
<feature type="domain" description="Major facilitator superfamily (MFS) profile" evidence="8">
    <location>
        <begin position="29"/>
        <end position="471"/>
    </location>
</feature>
<feature type="transmembrane region" description="Helical" evidence="7">
    <location>
        <begin position="120"/>
        <end position="142"/>
    </location>
</feature>
<evidence type="ECO:0000256" key="4">
    <source>
        <dbReference type="ARBA" id="ARBA00022989"/>
    </source>
</evidence>
<dbReference type="CDD" id="cd17321">
    <property type="entry name" value="MFS_MMR_MDR_like"/>
    <property type="match status" value="1"/>
</dbReference>
<feature type="transmembrane region" description="Helical" evidence="7">
    <location>
        <begin position="29"/>
        <end position="55"/>
    </location>
</feature>
<feature type="transmembrane region" description="Helical" evidence="7">
    <location>
        <begin position="314"/>
        <end position="336"/>
    </location>
</feature>
<dbReference type="PANTHER" id="PTHR42718:SF9">
    <property type="entry name" value="MAJOR FACILITATOR SUPERFAMILY MULTIDRUG TRANSPORTER MFSC"/>
    <property type="match status" value="1"/>
</dbReference>
<feature type="transmembrane region" description="Helical" evidence="7">
    <location>
        <begin position="67"/>
        <end position="86"/>
    </location>
</feature>
<dbReference type="PROSITE" id="PS50850">
    <property type="entry name" value="MFS"/>
    <property type="match status" value="1"/>
</dbReference>
<evidence type="ECO:0000256" key="6">
    <source>
        <dbReference type="SAM" id="MobiDB-lite"/>
    </source>
</evidence>
<evidence type="ECO:0000259" key="8">
    <source>
        <dbReference type="PROSITE" id="PS50850"/>
    </source>
</evidence>